<dbReference type="Pfam" id="PF01804">
    <property type="entry name" value="Penicil_amidase"/>
    <property type="match status" value="1"/>
</dbReference>
<dbReference type="InterPro" id="IPR029055">
    <property type="entry name" value="Ntn_hydrolases_N"/>
</dbReference>
<gene>
    <name evidence="6" type="ORF">Q8P09_09365</name>
</gene>
<dbReference type="InterPro" id="IPR043146">
    <property type="entry name" value="Penicillin_amidase_N_B-knob"/>
</dbReference>
<evidence type="ECO:0000313" key="7">
    <source>
        <dbReference type="Proteomes" id="UP001228171"/>
    </source>
</evidence>
<name>A0ABT9HHN1_9GAMM</name>
<comment type="similarity">
    <text evidence="1">Belongs to the peptidase S45 family.</text>
</comment>
<keyword evidence="4" id="KW-0865">Zymogen</keyword>
<dbReference type="SUPFAM" id="SSF56235">
    <property type="entry name" value="N-terminal nucleophile aminohydrolases (Ntn hydrolases)"/>
    <property type="match status" value="1"/>
</dbReference>
<feature type="signal peptide" evidence="5">
    <location>
        <begin position="1"/>
        <end position="26"/>
    </location>
</feature>
<evidence type="ECO:0000256" key="3">
    <source>
        <dbReference type="ARBA" id="ARBA00022801"/>
    </source>
</evidence>
<comment type="caution">
    <text evidence="6">The sequence shown here is derived from an EMBL/GenBank/DDBJ whole genome shotgun (WGS) entry which is preliminary data.</text>
</comment>
<organism evidence="6 7">
    <name type="scientific">Psychrobacter faecalis</name>
    <dbReference type="NCBI Taxonomy" id="180588"/>
    <lineage>
        <taxon>Bacteria</taxon>
        <taxon>Pseudomonadati</taxon>
        <taxon>Pseudomonadota</taxon>
        <taxon>Gammaproteobacteria</taxon>
        <taxon>Moraxellales</taxon>
        <taxon>Moraxellaceae</taxon>
        <taxon>Psychrobacter</taxon>
    </lineage>
</organism>
<dbReference type="InterPro" id="IPR023343">
    <property type="entry name" value="Penicillin_amidase_dom1"/>
</dbReference>
<dbReference type="Proteomes" id="UP001228171">
    <property type="component" value="Unassembled WGS sequence"/>
</dbReference>
<evidence type="ECO:0000256" key="1">
    <source>
        <dbReference type="ARBA" id="ARBA00006586"/>
    </source>
</evidence>
<dbReference type="RefSeq" id="WP_305935837.1">
    <property type="nucleotide sequence ID" value="NZ_JAVAJI010000015.1"/>
</dbReference>
<dbReference type="InterPro" id="IPR043147">
    <property type="entry name" value="Penicillin_amidase_A-knob"/>
</dbReference>
<dbReference type="Gene3D" id="1.10.439.10">
    <property type="entry name" value="Penicillin Amidohydrolase, domain 1"/>
    <property type="match status" value="1"/>
</dbReference>
<evidence type="ECO:0000256" key="2">
    <source>
        <dbReference type="ARBA" id="ARBA00022729"/>
    </source>
</evidence>
<accession>A0ABT9HHN1</accession>
<dbReference type="Gene3D" id="1.10.1400.10">
    <property type="match status" value="1"/>
</dbReference>
<keyword evidence="2 5" id="KW-0732">Signal</keyword>
<dbReference type="InterPro" id="IPR002692">
    <property type="entry name" value="S45"/>
</dbReference>
<evidence type="ECO:0000256" key="5">
    <source>
        <dbReference type="SAM" id="SignalP"/>
    </source>
</evidence>
<evidence type="ECO:0000256" key="4">
    <source>
        <dbReference type="ARBA" id="ARBA00023145"/>
    </source>
</evidence>
<sequence>MSINVLNRRVRTLTLLTMAVSLGLFGCSDNDNFNGNIDDGTGDSTYAADIQRTEFGIPHITAKNYKGLGYGVGYAFAEDNICSLAREIVIAKGESMRYLGAEGNENSDVFYTWYNSPERRSGFLGAQDPEVIDAVKGYAAGYNRYLHDKGVKNIEDPACAGAEWVREINIDDMLALYGKANLRGGLSNFVKQIAQVAPPASGIVMGSSRMSSPEPIAESDEKFDMTTINVLDGGSNAYAFGSKVTGTDSGVMYGNPHEPWEGVQRFYEFHTTIPGKFDVMGSAQQGQPFINIGFNKDVAWSHTVSTAKRFTLYQLSLVNGSPFKYNYVNSDGKVEQRDIETVPVIVKMPNNQTITRNIYVSHYGPILNAKLLDPRLPAWGDANNVVYTIRDAASENPRALNQWRSMNMATSVGDLVDRMQKILGLGFVNTIATDRNGKALYADISTVPNVTREKLVACSADAGAALPLLIAADLPALNGSTAACEWDTDADSPQAGIFGGSKLPFLIRDDYVLNSNDSYWLSNAEQPLTGFSPLLRRDLLPLSEDAAPLSLRTRMAFTQVLDRLSNKDGLGGHNFDLDKLQQVVYGNRSYAAELVLDDVLADCTANPLLPLKDGGSIDATQACNVLSNWDRRDNLDSKGAHVFRKFWTNLGVSDYAGFGVPFNKADPINTPRDLIINDKTRTALGDSIKYFNDRTIALDAPLGSLQFVIDAGKNNEKIPMHGGFGGEGVFNVASSSQNSDGTYGPVTNGPTYMQSVTFDSKGPVVEALLAYSQAGDTTRPYHRDQTRRYSDKEWIRLPFSKSEISKQAVGEVIKLRE</sequence>
<protein>
    <submittedName>
        <fullName evidence="6">Penicillin acylase family protein</fullName>
    </submittedName>
</protein>
<reference evidence="6 7" key="1">
    <citation type="submission" date="2023-08" db="EMBL/GenBank/DDBJ databases">
        <authorList>
            <person name="Kumar R."/>
        </authorList>
    </citation>
    <scope>NUCLEOTIDE SEQUENCE [LARGE SCALE GENOMIC DNA]</scope>
    <source>
        <strain evidence="6 7">LUR13</strain>
    </source>
</reference>
<dbReference type="EMBL" id="JAVAJI010000015">
    <property type="protein sequence ID" value="MDP4545283.1"/>
    <property type="molecule type" value="Genomic_DNA"/>
</dbReference>
<evidence type="ECO:0000313" key="6">
    <source>
        <dbReference type="EMBL" id="MDP4545283.1"/>
    </source>
</evidence>
<feature type="chain" id="PRO_5046588328" evidence="5">
    <location>
        <begin position="27"/>
        <end position="817"/>
    </location>
</feature>
<keyword evidence="7" id="KW-1185">Reference proteome</keyword>
<proteinExistence type="inferred from homology"/>
<keyword evidence="3" id="KW-0378">Hydrolase</keyword>
<dbReference type="Gene3D" id="3.60.20.10">
    <property type="entry name" value="Glutamine Phosphoribosylpyrophosphate, subunit 1, domain 1"/>
    <property type="match status" value="1"/>
</dbReference>
<dbReference type="PANTHER" id="PTHR34218:SF3">
    <property type="entry name" value="ACYL-HOMOSERINE LACTONE ACYLASE PVDQ"/>
    <property type="match status" value="1"/>
</dbReference>
<dbReference type="Gene3D" id="2.30.120.10">
    <property type="match status" value="1"/>
</dbReference>
<dbReference type="PANTHER" id="PTHR34218">
    <property type="entry name" value="PEPTIDASE S45 PENICILLIN AMIDASE"/>
    <property type="match status" value="1"/>
</dbReference>